<feature type="transmembrane region" description="Helical" evidence="7">
    <location>
        <begin position="303"/>
        <end position="321"/>
    </location>
</feature>
<dbReference type="GO" id="GO:0022857">
    <property type="term" value="F:transmembrane transporter activity"/>
    <property type="evidence" value="ECO:0007669"/>
    <property type="project" value="InterPro"/>
</dbReference>
<dbReference type="InterPro" id="IPR050814">
    <property type="entry name" value="Myo-inositol_Transporter"/>
</dbReference>
<keyword evidence="4 7" id="KW-0812">Transmembrane</keyword>
<sequence length="526" mass="58314">MNPRVYPSIYYSLFVAFGGFIFGIDTALISGTLEFIVADFNLNEFQLGNVVSAPALGVIFALGFMGWFCDQFGRKKALILIASCYLISAVFSALAQSYTQLFIARMLGGMAFTSLSIAAMYIGEIAPADRRGKLVSLNQILIVAGVAVAQLFNYLVVSIDSSNWNLPESLVVKSNEWRWMLGFEIIPAIIWLLLVSLVPESPRWLIGKNRLAKAKLALAKLVKKDQVEAELIKLVPLIHAETPKENLLTKIRVIVAPKYRLIILIGIAFACVQPLTGMNPILYFAPMIFDKAGVSTSTAYSHTLLIGIVGFFTTLWTVLYIEKFGRRFLVNLGLVMSILGLALCSWAFNEATYIVEADAINQLKMKYDELENINFSALSGVVFSNESQFLGALNEIDHGISSKQISKDFLNLATRVDVWLVLTGILIVVGAFHISIGPVMWVVFSEIVPTTHRAILIPLFALITSLMSYLMQKFFPWMLLNMGADGLFASYAVASLIGFMFLYKLLPETTGKTIEEIEQQLVDKKD</sequence>
<evidence type="ECO:0000313" key="10">
    <source>
        <dbReference type="Proteomes" id="UP000037600"/>
    </source>
</evidence>
<dbReference type="GO" id="GO:0016020">
    <property type="term" value="C:membrane"/>
    <property type="evidence" value="ECO:0007669"/>
    <property type="project" value="UniProtKB-SubCell"/>
</dbReference>
<dbReference type="InterPro" id="IPR005829">
    <property type="entry name" value="Sugar_transporter_CS"/>
</dbReference>
<feature type="transmembrane region" description="Helical" evidence="7">
    <location>
        <begin position="77"/>
        <end position="96"/>
    </location>
</feature>
<feature type="transmembrane region" description="Helical" evidence="7">
    <location>
        <begin position="50"/>
        <end position="70"/>
    </location>
</feature>
<feature type="domain" description="Major facilitator superfamily (MFS) profile" evidence="8">
    <location>
        <begin position="11"/>
        <end position="510"/>
    </location>
</feature>
<dbReference type="RefSeq" id="WP_048688691.1">
    <property type="nucleotide sequence ID" value="NZ_KQ130482.1"/>
</dbReference>
<name>A0A0J8GVQ1_9ALTE</name>
<evidence type="ECO:0000313" key="9">
    <source>
        <dbReference type="EMBL" id="KMT66860.1"/>
    </source>
</evidence>
<dbReference type="EMBL" id="LAZL01000002">
    <property type="protein sequence ID" value="KMT66860.1"/>
    <property type="molecule type" value="Genomic_DNA"/>
</dbReference>
<comment type="similarity">
    <text evidence="2">Belongs to the major facilitator superfamily. Sugar transporter (TC 2.A.1.1) family.</text>
</comment>
<evidence type="ECO:0000256" key="5">
    <source>
        <dbReference type="ARBA" id="ARBA00022989"/>
    </source>
</evidence>
<dbReference type="PANTHER" id="PTHR48020">
    <property type="entry name" value="PROTON MYO-INOSITOL COTRANSPORTER"/>
    <property type="match status" value="1"/>
</dbReference>
<feature type="transmembrane region" description="Helical" evidence="7">
    <location>
        <begin position="134"/>
        <end position="157"/>
    </location>
</feature>
<dbReference type="InterPro" id="IPR036259">
    <property type="entry name" value="MFS_trans_sf"/>
</dbReference>
<dbReference type="PANTHER" id="PTHR48020:SF12">
    <property type="entry name" value="PROTON MYO-INOSITOL COTRANSPORTER"/>
    <property type="match status" value="1"/>
</dbReference>
<keyword evidence="3" id="KW-0813">Transport</keyword>
<keyword evidence="6 7" id="KW-0472">Membrane</keyword>
<gene>
    <name evidence="9" type="ORF">XM47_01745</name>
</gene>
<dbReference type="PRINTS" id="PR00171">
    <property type="entry name" value="SUGRTRNSPORT"/>
</dbReference>
<feature type="transmembrane region" description="Helical" evidence="7">
    <location>
        <begin position="455"/>
        <end position="475"/>
    </location>
</feature>
<feature type="transmembrane region" description="Helical" evidence="7">
    <location>
        <begin position="418"/>
        <end position="443"/>
    </location>
</feature>
<dbReference type="InterPro" id="IPR020846">
    <property type="entry name" value="MFS_dom"/>
</dbReference>
<evidence type="ECO:0000256" key="3">
    <source>
        <dbReference type="ARBA" id="ARBA00022448"/>
    </source>
</evidence>
<evidence type="ECO:0000256" key="4">
    <source>
        <dbReference type="ARBA" id="ARBA00022692"/>
    </source>
</evidence>
<organism evidence="9 10">
    <name type="scientific">Catenovulum maritimum</name>
    <dbReference type="NCBI Taxonomy" id="1513271"/>
    <lineage>
        <taxon>Bacteria</taxon>
        <taxon>Pseudomonadati</taxon>
        <taxon>Pseudomonadota</taxon>
        <taxon>Gammaproteobacteria</taxon>
        <taxon>Alteromonadales</taxon>
        <taxon>Alteromonadaceae</taxon>
        <taxon>Catenovulum</taxon>
    </lineage>
</organism>
<comment type="caution">
    <text evidence="9">The sequence shown here is derived from an EMBL/GenBank/DDBJ whole genome shotgun (WGS) entry which is preliminary data.</text>
</comment>
<feature type="transmembrane region" description="Helical" evidence="7">
    <location>
        <begin position="487"/>
        <end position="506"/>
    </location>
</feature>
<evidence type="ECO:0000256" key="1">
    <source>
        <dbReference type="ARBA" id="ARBA00004141"/>
    </source>
</evidence>
<dbReference type="Gene3D" id="1.20.1250.20">
    <property type="entry name" value="MFS general substrate transporter like domains"/>
    <property type="match status" value="3"/>
</dbReference>
<reference evidence="9 10" key="1">
    <citation type="submission" date="2015-04" db="EMBL/GenBank/DDBJ databases">
        <title>Draft Genome Sequence of the Novel Agar-Digesting Marine Bacterium Q1.</title>
        <authorList>
            <person name="Li Y."/>
            <person name="Li D."/>
            <person name="Chen G."/>
            <person name="Du Z."/>
        </authorList>
    </citation>
    <scope>NUCLEOTIDE SEQUENCE [LARGE SCALE GENOMIC DNA]</scope>
    <source>
        <strain evidence="9 10">Q1</strain>
    </source>
</reference>
<feature type="transmembrane region" description="Helical" evidence="7">
    <location>
        <begin position="9"/>
        <end position="30"/>
    </location>
</feature>
<feature type="transmembrane region" description="Helical" evidence="7">
    <location>
        <begin position="102"/>
        <end position="122"/>
    </location>
</feature>
<keyword evidence="5 7" id="KW-1133">Transmembrane helix</keyword>
<accession>A0A0J8GVQ1</accession>
<dbReference type="InterPro" id="IPR005828">
    <property type="entry name" value="MFS_sugar_transport-like"/>
</dbReference>
<dbReference type="SUPFAM" id="SSF103473">
    <property type="entry name" value="MFS general substrate transporter"/>
    <property type="match status" value="1"/>
</dbReference>
<keyword evidence="10" id="KW-1185">Reference proteome</keyword>
<dbReference type="AlphaFoldDB" id="A0A0J8GVQ1"/>
<dbReference type="STRING" id="1513271.XM47_01745"/>
<evidence type="ECO:0000256" key="6">
    <source>
        <dbReference type="ARBA" id="ARBA00023136"/>
    </source>
</evidence>
<feature type="transmembrane region" description="Helical" evidence="7">
    <location>
        <begin position="261"/>
        <end position="283"/>
    </location>
</feature>
<dbReference type="PROSITE" id="PS50850">
    <property type="entry name" value="MFS"/>
    <property type="match status" value="1"/>
</dbReference>
<evidence type="ECO:0000259" key="8">
    <source>
        <dbReference type="PROSITE" id="PS50850"/>
    </source>
</evidence>
<dbReference type="InterPro" id="IPR003663">
    <property type="entry name" value="Sugar/inositol_transpt"/>
</dbReference>
<evidence type="ECO:0000256" key="7">
    <source>
        <dbReference type="SAM" id="Phobius"/>
    </source>
</evidence>
<feature type="transmembrane region" description="Helical" evidence="7">
    <location>
        <begin position="177"/>
        <end position="198"/>
    </location>
</feature>
<feature type="transmembrane region" description="Helical" evidence="7">
    <location>
        <begin position="328"/>
        <end position="348"/>
    </location>
</feature>
<dbReference type="PROSITE" id="PS00216">
    <property type="entry name" value="SUGAR_TRANSPORT_1"/>
    <property type="match status" value="1"/>
</dbReference>
<evidence type="ECO:0000256" key="2">
    <source>
        <dbReference type="ARBA" id="ARBA00010992"/>
    </source>
</evidence>
<dbReference type="Pfam" id="PF00083">
    <property type="entry name" value="Sugar_tr"/>
    <property type="match status" value="2"/>
</dbReference>
<proteinExistence type="inferred from homology"/>
<comment type="subcellular location">
    <subcellularLocation>
        <location evidence="1">Membrane</location>
        <topology evidence="1">Multi-pass membrane protein</topology>
    </subcellularLocation>
</comment>
<dbReference type="Proteomes" id="UP000037600">
    <property type="component" value="Unassembled WGS sequence"/>
</dbReference>
<protein>
    <recommendedName>
        <fullName evidence="8">Major facilitator superfamily (MFS) profile domain-containing protein</fullName>
    </recommendedName>
</protein>